<organism evidence="5 6">
    <name type="scientific">Aureimonas altamirensis</name>
    <dbReference type="NCBI Taxonomy" id="370622"/>
    <lineage>
        <taxon>Bacteria</taxon>
        <taxon>Pseudomonadati</taxon>
        <taxon>Pseudomonadota</taxon>
        <taxon>Alphaproteobacteria</taxon>
        <taxon>Hyphomicrobiales</taxon>
        <taxon>Aurantimonadaceae</taxon>
        <taxon>Aureimonas</taxon>
    </lineage>
</organism>
<dbReference type="Proteomes" id="UP000030826">
    <property type="component" value="Unassembled WGS sequence"/>
</dbReference>
<dbReference type="InterPro" id="IPR036249">
    <property type="entry name" value="Thioredoxin-like_sf"/>
</dbReference>
<proteinExistence type="predicted"/>
<dbReference type="PROSITE" id="PS50404">
    <property type="entry name" value="GST_NTER"/>
    <property type="match status" value="1"/>
</dbReference>
<dbReference type="Pfam" id="PF14497">
    <property type="entry name" value="GST_C_3"/>
    <property type="match status" value="1"/>
</dbReference>
<dbReference type="EMBL" id="JRFJ01000001">
    <property type="protein sequence ID" value="KHJ55329.1"/>
    <property type="molecule type" value="Genomic_DNA"/>
</dbReference>
<dbReference type="STRING" id="370622.LA66_01255"/>
<feature type="domain" description="GST N-terminal" evidence="4">
    <location>
        <begin position="1"/>
        <end position="80"/>
    </location>
</feature>
<evidence type="ECO:0000259" key="4">
    <source>
        <dbReference type="PROSITE" id="PS50404"/>
    </source>
</evidence>
<dbReference type="SFLD" id="SFLDS00019">
    <property type="entry name" value="Glutathione_Transferase_(cytos"/>
    <property type="match status" value="1"/>
</dbReference>
<dbReference type="GO" id="GO:0005737">
    <property type="term" value="C:cytoplasm"/>
    <property type="evidence" value="ECO:0007669"/>
    <property type="project" value="UniProtKB-ARBA"/>
</dbReference>
<dbReference type="OrthoDB" id="9810080at2"/>
<dbReference type="GO" id="GO:0004601">
    <property type="term" value="F:peroxidase activity"/>
    <property type="evidence" value="ECO:0007669"/>
    <property type="project" value="UniProtKB-ARBA"/>
</dbReference>
<dbReference type="SFLD" id="SFLDG01150">
    <property type="entry name" value="Main.1:_Beta-like"/>
    <property type="match status" value="1"/>
</dbReference>
<reference evidence="5 6" key="1">
    <citation type="submission" date="2014-09" db="EMBL/GenBank/DDBJ databases">
        <title>Isolation and characterization of Aurantimonas altamirensis ON-56566 from clinical sample following a dog bite.</title>
        <authorList>
            <person name="Eshaghi A."/>
            <person name="Li A."/>
            <person name="Shahinas D."/>
            <person name="Bahn P."/>
            <person name="Kus J.V."/>
            <person name="Patel S.N."/>
        </authorList>
    </citation>
    <scope>NUCLEOTIDE SEQUENCE [LARGE SCALE GENOMIC DNA]</scope>
    <source>
        <strain evidence="5 6">ON-56566</strain>
    </source>
</reference>
<gene>
    <name evidence="5" type="ORF">LA66_01255</name>
</gene>
<dbReference type="RefSeq" id="WP_039188168.1">
    <property type="nucleotide sequence ID" value="NZ_JRFJ01000001.1"/>
</dbReference>
<dbReference type="InterPro" id="IPR040079">
    <property type="entry name" value="Glutathione_S-Trfase"/>
</dbReference>
<dbReference type="PANTHER" id="PTHR44051:SF9">
    <property type="entry name" value="GLUTATHIONE S-TRANSFERASE 1"/>
    <property type="match status" value="1"/>
</dbReference>
<dbReference type="Gene3D" id="1.20.1050.10">
    <property type="match status" value="1"/>
</dbReference>
<accession>A0A0B1Q4L3</accession>
<comment type="catalytic activity">
    <reaction evidence="3">
        <text>RX + glutathione = an S-substituted glutathione + a halide anion + H(+)</text>
        <dbReference type="Rhea" id="RHEA:16437"/>
        <dbReference type="ChEBI" id="CHEBI:15378"/>
        <dbReference type="ChEBI" id="CHEBI:16042"/>
        <dbReference type="ChEBI" id="CHEBI:17792"/>
        <dbReference type="ChEBI" id="CHEBI:57925"/>
        <dbReference type="ChEBI" id="CHEBI:90779"/>
        <dbReference type="EC" id="2.5.1.18"/>
    </reaction>
</comment>
<dbReference type="CDD" id="cd03046">
    <property type="entry name" value="GST_N_GTT1_like"/>
    <property type="match status" value="1"/>
</dbReference>
<dbReference type="InterPro" id="IPR004045">
    <property type="entry name" value="Glutathione_S-Trfase_N"/>
</dbReference>
<evidence type="ECO:0000313" key="6">
    <source>
        <dbReference type="Proteomes" id="UP000030826"/>
    </source>
</evidence>
<dbReference type="SUPFAM" id="SSF52833">
    <property type="entry name" value="Thioredoxin-like"/>
    <property type="match status" value="1"/>
</dbReference>
<dbReference type="CDD" id="cd03189">
    <property type="entry name" value="GST_C_GTT1_like"/>
    <property type="match status" value="1"/>
</dbReference>
<evidence type="ECO:0000256" key="1">
    <source>
        <dbReference type="ARBA" id="ARBA00012452"/>
    </source>
</evidence>
<protein>
    <recommendedName>
        <fullName evidence="1">glutathione transferase</fullName>
        <ecNumber evidence="1">2.5.1.18</ecNumber>
    </recommendedName>
</protein>
<dbReference type="InterPro" id="IPR004046">
    <property type="entry name" value="GST_C"/>
</dbReference>
<dbReference type="Gene3D" id="3.40.30.10">
    <property type="entry name" value="Glutaredoxin"/>
    <property type="match status" value="1"/>
</dbReference>
<dbReference type="EC" id="2.5.1.18" evidence="1"/>
<dbReference type="FunFam" id="3.40.30.10:FF:000156">
    <property type="entry name" value="Glutathione S-transferase 1"/>
    <property type="match status" value="1"/>
</dbReference>
<dbReference type="SFLD" id="SFLDG00358">
    <property type="entry name" value="Main_(cytGST)"/>
    <property type="match status" value="1"/>
</dbReference>
<dbReference type="GO" id="GO:0004364">
    <property type="term" value="F:glutathione transferase activity"/>
    <property type="evidence" value="ECO:0007669"/>
    <property type="project" value="UniProtKB-EC"/>
</dbReference>
<comment type="caution">
    <text evidence="5">The sequence shown here is derived from an EMBL/GenBank/DDBJ whole genome shotgun (WGS) entry which is preliminary data.</text>
</comment>
<name>A0A0B1Q4L3_9HYPH</name>
<dbReference type="InterPro" id="IPR036282">
    <property type="entry name" value="Glutathione-S-Trfase_C_sf"/>
</dbReference>
<sequence>MLTIHHLNNSRSQRVLWLLEELELPYEIRHYQRGADMQAPAELRQLHPLGKSPILTEGAFTLAETGAIVTYILETHARGRMVPAQGSPDYWRYQHFLHHAEGTAMPPLLLKLVLATVTKKTPALVRPVVGKAMQATDEGFVTPQIERHLAYWDRSLADTGWFAGPDISAADVMMSFPVEAAASRADLSGYGNLTGFLSRIHARPAYRAALDKGGPYAFAE</sequence>
<evidence type="ECO:0000256" key="3">
    <source>
        <dbReference type="ARBA" id="ARBA00047960"/>
    </source>
</evidence>
<dbReference type="PANTHER" id="PTHR44051">
    <property type="entry name" value="GLUTATHIONE S-TRANSFERASE-RELATED"/>
    <property type="match status" value="1"/>
</dbReference>
<dbReference type="Pfam" id="PF02798">
    <property type="entry name" value="GST_N"/>
    <property type="match status" value="1"/>
</dbReference>
<evidence type="ECO:0000313" key="5">
    <source>
        <dbReference type="EMBL" id="KHJ55329.1"/>
    </source>
</evidence>
<keyword evidence="2 5" id="KW-0808">Transferase</keyword>
<dbReference type="SUPFAM" id="SSF47616">
    <property type="entry name" value="GST C-terminal domain-like"/>
    <property type="match status" value="1"/>
</dbReference>
<evidence type="ECO:0000256" key="2">
    <source>
        <dbReference type="ARBA" id="ARBA00022679"/>
    </source>
</evidence>
<dbReference type="AlphaFoldDB" id="A0A0B1Q4L3"/>